<feature type="region of interest" description="Disordered" evidence="1">
    <location>
        <begin position="26"/>
        <end position="49"/>
    </location>
</feature>
<feature type="domain" description="ThuA-like" evidence="2">
    <location>
        <begin position="52"/>
        <end position="277"/>
    </location>
</feature>
<dbReference type="SUPFAM" id="SSF52317">
    <property type="entry name" value="Class I glutamine amidotransferase-like"/>
    <property type="match status" value="1"/>
</dbReference>
<gene>
    <name evidence="3" type="ORF">RM706_03725</name>
</gene>
<name>A0ABU3AB28_9FLAO</name>
<keyword evidence="4" id="KW-1185">Reference proteome</keyword>
<dbReference type="EMBL" id="JAVRHR010000001">
    <property type="protein sequence ID" value="MDT0606121.1"/>
    <property type="molecule type" value="Genomic_DNA"/>
</dbReference>
<proteinExistence type="predicted"/>
<evidence type="ECO:0000259" key="2">
    <source>
        <dbReference type="Pfam" id="PF06283"/>
    </source>
</evidence>
<accession>A0ABU3AB28</accession>
<dbReference type="PROSITE" id="PS51257">
    <property type="entry name" value="PROKAR_LIPOPROTEIN"/>
    <property type="match status" value="1"/>
</dbReference>
<reference evidence="3 4" key="1">
    <citation type="submission" date="2023-09" db="EMBL/GenBank/DDBJ databases">
        <authorList>
            <person name="Rey-Velasco X."/>
        </authorList>
    </citation>
    <scope>NUCLEOTIDE SEQUENCE [LARGE SCALE GENOMIC DNA]</scope>
    <source>
        <strain evidence="3 4">F388</strain>
    </source>
</reference>
<feature type="compositionally biased region" description="Acidic residues" evidence="1">
    <location>
        <begin position="27"/>
        <end position="44"/>
    </location>
</feature>
<dbReference type="PANTHER" id="PTHR40469:SF2">
    <property type="entry name" value="GALACTOSE-BINDING DOMAIN-LIKE SUPERFAMILY PROTEIN"/>
    <property type="match status" value="1"/>
</dbReference>
<dbReference type="Gene3D" id="3.40.50.880">
    <property type="match status" value="1"/>
</dbReference>
<evidence type="ECO:0000313" key="3">
    <source>
        <dbReference type="EMBL" id="MDT0606121.1"/>
    </source>
</evidence>
<dbReference type="RefSeq" id="WP_311349681.1">
    <property type="nucleotide sequence ID" value="NZ_JAVRHR010000001.1"/>
</dbReference>
<evidence type="ECO:0000313" key="4">
    <source>
        <dbReference type="Proteomes" id="UP001255246"/>
    </source>
</evidence>
<dbReference type="Proteomes" id="UP001255246">
    <property type="component" value="Unassembled WGS sequence"/>
</dbReference>
<sequence>MKSTYFHVFYAIILLFSFSCSEMESPPLEEDREEQIDEEGSDEESPARDKSVLIFTKTSGFDHNTKEESVAMVRKIAEELNFEVEVSDSSSIFDNQDGINNFDIVFFTNTSGNTLNALQRTNVEAYAVQGGNFVSNHAASDSYGHSTASTVSGNGKGVWDWYAENVTGCSVRNNPNHTSSGFGATVTIENQNSELTSGISFPWNDNEEWYYWEGGYIAGPFTELLRVSDTGSNSYDDARMTSHYWERSDGGISFYTSMGHSKNKYSDTEFVRLMTNVFDFMLN</sequence>
<comment type="caution">
    <text evidence="3">The sequence shown here is derived from an EMBL/GenBank/DDBJ whole genome shotgun (WGS) entry which is preliminary data.</text>
</comment>
<dbReference type="Pfam" id="PF06283">
    <property type="entry name" value="ThuA"/>
    <property type="match status" value="1"/>
</dbReference>
<evidence type="ECO:0000256" key="1">
    <source>
        <dbReference type="SAM" id="MobiDB-lite"/>
    </source>
</evidence>
<organism evidence="3 4">
    <name type="scientific">Croceitalea rosinachiae</name>
    <dbReference type="NCBI Taxonomy" id="3075596"/>
    <lineage>
        <taxon>Bacteria</taxon>
        <taxon>Pseudomonadati</taxon>
        <taxon>Bacteroidota</taxon>
        <taxon>Flavobacteriia</taxon>
        <taxon>Flavobacteriales</taxon>
        <taxon>Flavobacteriaceae</taxon>
        <taxon>Croceitalea</taxon>
    </lineage>
</organism>
<dbReference type="InterPro" id="IPR029062">
    <property type="entry name" value="Class_I_gatase-like"/>
</dbReference>
<dbReference type="InterPro" id="IPR029010">
    <property type="entry name" value="ThuA-like"/>
</dbReference>
<protein>
    <submittedName>
        <fullName evidence="3">ThuA domain-containing protein</fullName>
    </submittedName>
</protein>
<dbReference type="PANTHER" id="PTHR40469">
    <property type="entry name" value="SECRETED GLYCOSYL HYDROLASE"/>
    <property type="match status" value="1"/>
</dbReference>